<accession>A0A9Y2ETS2</accession>
<keyword evidence="1" id="KW-0489">Methyltransferase</keyword>
<dbReference type="Pfam" id="PF13489">
    <property type="entry name" value="Methyltransf_23"/>
    <property type="match status" value="1"/>
</dbReference>
<name>A0A9Y2ETS2_9FIRM</name>
<dbReference type="Gene3D" id="3.40.50.150">
    <property type="entry name" value="Vaccinia Virus protein VP39"/>
    <property type="match status" value="1"/>
</dbReference>
<reference evidence="1" key="1">
    <citation type="submission" date="2023-03" db="EMBL/GenBank/DDBJ databases">
        <title>Selenobaculum gbiensis gen. nov. sp. nov., a new bacterium isolated from the gut microbiota of IBD patient.</title>
        <authorList>
            <person name="Yeo S."/>
            <person name="Park H."/>
            <person name="Huh C.S."/>
        </authorList>
    </citation>
    <scope>NUCLEOTIDE SEQUENCE</scope>
    <source>
        <strain evidence="1">ICN-92133</strain>
    </source>
</reference>
<dbReference type="SUPFAM" id="SSF53335">
    <property type="entry name" value="S-adenosyl-L-methionine-dependent methyltransferases"/>
    <property type="match status" value="1"/>
</dbReference>
<dbReference type="GO" id="GO:0032259">
    <property type="term" value="P:methylation"/>
    <property type="evidence" value="ECO:0007669"/>
    <property type="project" value="UniProtKB-KW"/>
</dbReference>
<dbReference type="PANTHER" id="PTHR43861">
    <property type="entry name" value="TRANS-ACONITATE 2-METHYLTRANSFERASE-RELATED"/>
    <property type="match status" value="1"/>
</dbReference>
<dbReference type="CDD" id="cd02440">
    <property type="entry name" value="AdoMet_MTases"/>
    <property type="match status" value="1"/>
</dbReference>
<keyword evidence="1" id="KW-0808">Transferase</keyword>
<sequence>MNKLKEEDFEVLNNCPWHLDEQYNDFEFLYKDKMNCDIVKCKKCGIVFAHKRLNESGLKKYWDDYLSRVHVHDDELVKKRNEMYQIDFKFIQQYKMNGNVLDIGCGNGSFLDVFKKHGYRCFGVEFGREAAKVAKHSHDIYYGEFPKLNFNEKYDLIIFRGVLQYFPEPINYLDKAISLLNNNGCIFITAQPNMDSFCFKLFKENFNLPVTSADFFGYTENVFTNYFTSKGLLKVGEKYFYEKTPYANMESDILEVAKAIQLKRKNMKIDFKAPAFWGNMMSLIYKFNKNK</sequence>
<gene>
    <name evidence="1" type="ORF">P3F81_10880</name>
</gene>
<evidence type="ECO:0000313" key="2">
    <source>
        <dbReference type="Proteomes" id="UP001243623"/>
    </source>
</evidence>
<keyword evidence="2" id="KW-1185">Reference proteome</keyword>
<dbReference type="EMBL" id="CP120678">
    <property type="protein sequence ID" value="WIW70385.1"/>
    <property type="molecule type" value="Genomic_DNA"/>
</dbReference>
<dbReference type="KEGG" id="sgbi:P3F81_10880"/>
<proteinExistence type="predicted"/>
<dbReference type="RefSeq" id="WP_147670164.1">
    <property type="nucleotide sequence ID" value="NZ_CP120678.1"/>
</dbReference>
<organism evidence="1 2">
    <name type="scientific">Selenobaculum gibii</name>
    <dbReference type="NCBI Taxonomy" id="3054208"/>
    <lineage>
        <taxon>Bacteria</taxon>
        <taxon>Bacillati</taxon>
        <taxon>Bacillota</taxon>
        <taxon>Negativicutes</taxon>
        <taxon>Selenomonadales</taxon>
        <taxon>Selenomonadaceae</taxon>
        <taxon>Selenobaculum</taxon>
    </lineage>
</organism>
<dbReference type="Proteomes" id="UP001243623">
    <property type="component" value="Chromosome"/>
</dbReference>
<protein>
    <submittedName>
        <fullName evidence="1">Class I SAM-dependent methyltransferase</fullName>
    </submittedName>
</protein>
<dbReference type="AlphaFoldDB" id="A0A9Y2ETS2"/>
<evidence type="ECO:0000313" key="1">
    <source>
        <dbReference type="EMBL" id="WIW70385.1"/>
    </source>
</evidence>
<dbReference type="PANTHER" id="PTHR43861:SF6">
    <property type="entry name" value="METHYLTRANSFERASE TYPE 11"/>
    <property type="match status" value="1"/>
</dbReference>
<dbReference type="GO" id="GO:0008168">
    <property type="term" value="F:methyltransferase activity"/>
    <property type="evidence" value="ECO:0007669"/>
    <property type="project" value="UniProtKB-KW"/>
</dbReference>
<dbReference type="InterPro" id="IPR029063">
    <property type="entry name" value="SAM-dependent_MTases_sf"/>
</dbReference>